<dbReference type="PANTHER" id="PTHR11360">
    <property type="entry name" value="MONOCARBOXYLATE TRANSPORTER"/>
    <property type="match status" value="1"/>
</dbReference>
<keyword evidence="5" id="KW-1185">Reference proteome</keyword>
<dbReference type="Gene3D" id="1.20.1250.20">
    <property type="entry name" value="MFS general substrate transporter like domains"/>
    <property type="match status" value="2"/>
</dbReference>
<gene>
    <name evidence="4" type="ORF">FSP39_005346</name>
</gene>
<feature type="domain" description="Major facilitator superfamily (MFS) profile" evidence="3">
    <location>
        <begin position="177"/>
        <end position="396"/>
    </location>
</feature>
<accession>A0AA88Y285</accession>
<evidence type="ECO:0000313" key="5">
    <source>
        <dbReference type="Proteomes" id="UP001186944"/>
    </source>
</evidence>
<comment type="subcellular location">
    <subcellularLocation>
        <location evidence="1">Membrane</location>
        <topology evidence="1">Multi-pass membrane protein</topology>
    </subcellularLocation>
</comment>
<feature type="transmembrane region" description="Helical" evidence="2">
    <location>
        <begin position="249"/>
        <end position="268"/>
    </location>
</feature>
<dbReference type="GO" id="GO:0008028">
    <property type="term" value="F:monocarboxylic acid transmembrane transporter activity"/>
    <property type="evidence" value="ECO:0007669"/>
    <property type="project" value="TreeGrafter"/>
</dbReference>
<dbReference type="PROSITE" id="PS50850">
    <property type="entry name" value="MFS"/>
    <property type="match status" value="1"/>
</dbReference>
<feature type="transmembrane region" description="Helical" evidence="2">
    <location>
        <begin position="219"/>
        <end position="240"/>
    </location>
</feature>
<keyword evidence="2" id="KW-1133">Transmembrane helix</keyword>
<dbReference type="InterPro" id="IPR036259">
    <property type="entry name" value="MFS_trans_sf"/>
</dbReference>
<comment type="caution">
    <text evidence="4">The sequence shown here is derived from an EMBL/GenBank/DDBJ whole genome shotgun (WGS) entry which is preliminary data.</text>
</comment>
<dbReference type="InterPro" id="IPR020846">
    <property type="entry name" value="MFS_dom"/>
</dbReference>
<evidence type="ECO:0000259" key="3">
    <source>
        <dbReference type="PROSITE" id="PS50850"/>
    </source>
</evidence>
<feature type="transmembrane region" description="Helical" evidence="2">
    <location>
        <begin position="342"/>
        <end position="361"/>
    </location>
</feature>
<feature type="transmembrane region" description="Helical" evidence="2">
    <location>
        <begin position="48"/>
        <end position="71"/>
    </location>
</feature>
<feature type="transmembrane region" description="Helical" evidence="2">
    <location>
        <begin position="177"/>
        <end position="199"/>
    </location>
</feature>
<feature type="transmembrane region" description="Helical" evidence="2">
    <location>
        <begin position="107"/>
        <end position="128"/>
    </location>
</feature>
<dbReference type="SUPFAM" id="SSF103473">
    <property type="entry name" value="MFS general substrate transporter"/>
    <property type="match status" value="1"/>
</dbReference>
<name>A0AA88Y285_PINIB</name>
<dbReference type="InterPro" id="IPR050327">
    <property type="entry name" value="Proton-linked_MCT"/>
</dbReference>
<sequence>MFYFTACFFIYLLTMGTIKTFGILYAELLHTYQGGSGNTASIGSTCNFIQSFLGIGYGLTFVPCTTLLNFYFEKNRALANGIVVSGSGLGNFIFPFLYRFLLDNYGLHGTMIILSGLMLNCCVASALYRQPIELFRTKSSRKLLDKEDSPAADTQSSTICQNCTKFFISIFKFRWSLFRSMSFLAVTVSFAIAIVGYGANFYILPVYIESLHFTKDDVSVTLCIIGVLEVISRISFGWFVDRKLVSAKVIFVFSMFISGLSTLSLPHVKHVYVLYVYAGIVGTFPGSLYTLMPVIIIDTVGLGSLPSALGLMTLFNSLVAVVGIPCLGWLQDLTGSWDASFYYMTSLFLASSITVLLVHIFKKKDKTTNKDFETPDEIIDTHFNSDDNSNEAVKVV</sequence>
<dbReference type="Pfam" id="PF07690">
    <property type="entry name" value="MFS_1"/>
    <property type="match status" value="1"/>
</dbReference>
<dbReference type="InterPro" id="IPR011701">
    <property type="entry name" value="MFS"/>
</dbReference>
<reference evidence="4" key="1">
    <citation type="submission" date="2019-08" db="EMBL/GenBank/DDBJ databases">
        <title>The improved chromosome-level genome for the pearl oyster Pinctada fucata martensii using PacBio sequencing and Hi-C.</title>
        <authorList>
            <person name="Zheng Z."/>
        </authorList>
    </citation>
    <scope>NUCLEOTIDE SEQUENCE</scope>
    <source>
        <strain evidence="4">ZZ-2019</strain>
        <tissue evidence="4">Adductor muscle</tissue>
    </source>
</reference>
<dbReference type="Proteomes" id="UP001186944">
    <property type="component" value="Unassembled WGS sequence"/>
</dbReference>
<protein>
    <recommendedName>
        <fullName evidence="3">Major facilitator superfamily (MFS) profile domain-containing protein</fullName>
    </recommendedName>
</protein>
<feature type="transmembrane region" description="Helical" evidence="2">
    <location>
        <begin position="7"/>
        <end position="28"/>
    </location>
</feature>
<evidence type="ECO:0000256" key="1">
    <source>
        <dbReference type="ARBA" id="ARBA00004141"/>
    </source>
</evidence>
<feature type="transmembrane region" description="Helical" evidence="2">
    <location>
        <begin position="78"/>
        <end position="101"/>
    </location>
</feature>
<feature type="transmembrane region" description="Helical" evidence="2">
    <location>
        <begin position="274"/>
        <end position="297"/>
    </location>
</feature>
<keyword evidence="2" id="KW-0812">Transmembrane</keyword>
<dbReference type="EMBL" id="VSWD01000007">
    <property type="protein sequence ID" value="KAK3096980.1"/>
    <property type="molecule type" value="Genomic_DNA"/>
</dbReference>
<evidence type="ECO:0000256" key="2">
    <source>
        <dbReference type="SAM" id="Phobius"/>
    </source>
</evidence>
<dbReference type="GO" id="GO:0016020">
    <property type="term" value="C:membrane"/>
    <property type="evidence" value="ECO:0007669"/>
    <property type="project" value="UniProtKB-SubCell"/>
</dbReference>
<organism evidence="4 5">
    <name type="scientific">Pinctada imbricata</name>
    <name type="common">Atlantic pearl-oyster</name>
    <name type="synonym">Pinctada martensii</name>
    <dbReference type="NCBI Taxonomy" id="66713"/>
    <lineage>
        <taxon>Eukaryota</taxon>
        <taxon>Metazoa</taxon>
        <taxon>Spiralia</taxon>
        <taxon>Lophotrochozoa</taxon>
        <taxon>Mollusca</taxon>
        <taxon>Bivalvia</taxon>
        <taxon>Autobranchia</taxon>
        <taxon>Pteriomorphia</taxon>
        <taxon>Pterioida</taxon>
        <taxon>Pterioidea</taxon>
        <taxon>Pteriidae</taxon>
        <taxon>Pinctada</taxon>
    </lineage>
</organism>
<dbReference type="PANTHER" id="PTHR11360:SF306">
    <property type="entry name" value="RE01051P"/>
    <property type="match status" value="1"/>
</dbReference>
<evidence type="ECO:0000313" key="4">
    <source>
        <dbReference type="EMBL" id="KAK3096980.1"/>
    </source>
</evidence>
<feature type="transmembrane region" description="Helical" evidence="2">
    <location>
        <begin position="309"/>
        <end position="330"/>
    </location>
</feature>
<proteinExistence type="predicted"/>
<keyword evidence="2" id="KW-0472">Membrane</keyword>
<dbReference type="AlphaFoldDB" id="A0AA88Y285"/>